<accession>A0A1C4ZRA3</accession>
<gene>
    <name evidence="1" type="ORF">GA0074695_5961</name>
</gene>
<dbReference type="EMBL" id="LT607411">
    <property type="protein sequence ID" value="SCF35316.1"/>
    <property type="molecule type" value="Genomic_DNA"/>
</dbReference>
<name>A0A1C4ZRA3_MICVI</name>
<proteinExistence type="predicted"/>
<dbReference type="InterPro" id="IPR045990">
    <property type="entry name" value="DUF5946"/>
</dbReference>
<dbReference type="RefSeq" id="WP_407937808.1">
    <property type="nucleotide sequence ID" value="NZ_LT607411.1"/>
</dbReference>
<protein>
    <submittedName>
        <fullName evidence="1">Uncharacterized protein</fullName>
    </submittedName>
</protein>
<evidence type="ECO:0000313" key="1">
    <source>
        <dbReference type="EMBL" id="SCF35316.1"/>
    </source>
</evidence>
<reference evidence="2" key="1">
    <citation type="submission" date="2016-06" db="EMBL/GenBank/DDBJ databases">
        <authorList>
            <person name="Varghese N."/>
            <person name="Submissions Spin"/>
        </authorList>
    </citation>
    <scope>NUCLEOTIDE SEQUENCE [LARGE SCALE GENOMIC DNA]</scope>
    <source>
        <strain evidence="2">DSM 43909</strain>
    </source>
</reference>
<organism evidence="1 2">
    <name type="scientific">Micromonospora viridifaciens</name>
    <dbReference type="NCBI Taxonomy" id="1881"/>
    <lineage>
        <taxon>Bacteria</taxon>
        <taxon>Bacillati</taxon>
        <taxon>Actinomycetota</taxon>
        <taxon>Actinomycetes</taxon>
        <taxon>Micromonosporales</taxon>
        <taxon>Micromonosporaceae</taxon>
        <taxon>Micromonospora</taxon>
    </lineage>
</organism>
<dbReference type="Pfam" id="PF19371">
    <property type="entry name" value="DUF5946"/>
    <property type="match status" value="1"/>
</dbReference>
<sequence>MERCGCGSLVPVEDGPRHPYMESAPACWRMYGELTTRLLAPGAAVAQPSHVDCFATQHTGGADSDQRQRSSIAVHLVALCARIERGIPAGQVQRLRPRVSAAVLPTLGMDEWPLFTPPDHYGELTVAVLWNLPDDEFGASLADWPGCVWSAWEHQHATVRVWTDALLGAG</sequence>
<evidence type="ECO:0000313" key="2">
    <source>
        <dbReference type="Proteomes" id="UP000198242"/>
    </source>
</evidence>
<dbReference type="AlphaFoldDB" id="A0A1C4ZRA3"/>
<keyword evidence="2" id="KW-1185">Reference proteome</keyword>
<dbReference type="Proteomes" id="UP000198242">
    <property type="component" value="Chromosome I"/>
</dbReference>